<keyword evidence="1" id="KW-1208">Phospholipid metabolism</keyword>
<comment type="pathway">
    <text evidence="1">Phospholipid metabolism; phosphatidylglycerol biosynthesis; phosphatidylglycerol from CDP-diacylglycerol: step 2/2.</text>
</comment>
<keyword evidence="1 2" id="KW-0812">Transmembrane</keyword>
<keyword evidence="1" id="KW-0443">Lipid metabolism</keyword>
<sequence>MTIFAQFATAFGLGRAGKAPGTIASLVALVIAIPVMWLTGWMGMMALALITTLFGVWVADGYFIEVDKDDPQDCVIDEFAGQWLTCAIGGLAAMPGDPALSWGGFVLAFLLFRLFDIAKPWLVKKAENLRGGLGIMADDVVAGIFAGVVVFLFAYSGFI</sequence>
<dbReference type="RefSeq" id="WP_166936835.1">
    <property type="nucleotide sequence ID" value="NZ_BAAADD010000008.1"/>
</dbReference>
<comment type="subcellular location">
    <subcellularLocation>
        <location evidence="1">Cell inner membrane</location>
        <topology evidence="1">Multi-pass membrane protein</topology>
    </subcellularLocation>
</comment>
<feature type="transmembrane region" description="Helical" evidence="2">
    <location>
        <begin position="42"/>
        <end position="63"/>
    </location>
</feature>
<evidence type="ECO:0000313" key="5">
    <source>
        <dbReference type="Proteomes" id="UP001499951"/>
    </source>
</evidence>
<keyword evidence="1" id="KW-0997">Cell inner membrane</keyword>
<evidence type="ECO:0000256" key="2">
    <source>
        <dbReference type="SAM" id="Phobius"/>
    </source>
</evidence>
<reference evidence="4 5" key="1">
    <citation type="journal article" date="2019" name="Int. J. Syst. Evol. Microbiol.">
        <title>The Global Catalogue of Microorganisms (GCM) 10K type strain sequencing project: providing services to taxonomists for standard genome sequencing and annotation.</title>
        <authorList>
            <consortium name="The Broad Institute Genomics Platform"/>
            <consortium name="The Broad Institute Genome Sequencing Center for Infectious Disease"/>
            <person name="Wu L."/>
            <person name="Ma J."/>
        </authorList>
    </citation>
    <scope>NUCLEOTIDE SEQUENCE [LARGE SCALE GENOMIC DNA]</scope>
    <source>
        <strain evidence="4 5">JCM 15089</strain>
    </source>
</reference>
<dbReference type="Pfam" id="PF04608">
    <property type="entry name" value="PgpA"/>
    <property type="match status" value="1"/>
</dbReference>
<dbReference type="SUPFAM" id="SSF101307">
    <property type="entry name" value="YutG-like"/>
    <property type="match status" value="1"/>
</dbReference>
<proteinExistence type="predicted"/>
<comment type="function">
    <text evidence="1">Lipid phosphatase which dephosphorylates phosphatidylglycerophosphate (PGP) to phosphatidylglycerol (PG).</text>
</comment>
<keyword evidence="2" id="KW-1133">Transmembrane helix</keyword>
<dbReference type="PANTHER" id="PTHR36305:SF1">
    <property type="entry name" value="PHOSPHATIDYLGLYCEROPHOSPHATASE A"/>
    <property type="match status" value="1"/>
</dbReference>
<evidence type="ECO:0000313" key="4">
    <source>
        <dbReference type="EMBL" id="GAA0578942.1"/>
    </source>
</evidence>
<keyword evidence="1" id="KW-0378">Hydrolase</keyword>
<feature type="transmembrane region" description="Helical" evidence="2">
    <location>
        <begin position="139"/>
        <end position="158"/>
    </location>
</feature>
<keyword evidence="1" id="KW-1003">Cell membrane</keyword>
<keyword evidence="5" id="KW-1185">Reference proteome</keyword>
<keyword evidence="1" id="KW-0442">Lipid degradation</keyword>
<dbReference type="EMBL" id="BAAADD010000008">
    <property type="protein sequence ID" value="GAA0578942.1"/>
    <property type="molecule type" value="Genomic_DNA"/>
</dbReference>
<evidence type="ECO:0000256" key="1">
    <source>
        <dbReference type="PIRNR" id="PIRNR006162"/>
    </source>
</evidence>
<dbReference type="Proteomes" id="UP001499951">
    <property type="component" value="Unassembled WGS sequence"/>
</dbReference>
<organism evidence="4 5">
    <name type="scientific">Rhizomicrobium electricum</name>
    <dbReference type="NCBI Taxonomy" id="480070"/>
    <lineage>
        <taxon>Bacteria</taxon>
        <taxon>Pseudomonadati</taxon>
        <taxon>Pseudomonadota</taxon>
        <taxon>Alphaproteobacteria</taxon>
        <taxon>Micropepsales</taxon>
        <taxon>Micropepsaceae</taxon>
        <taxon>Rhizomicrobium</taxon>
    </lineage>
</organism>
<dbReference type="PIRSF" id="PIRSF006162">
    <property type="entry name" value="PgpA"/>
    <property type="match status" value="1"/>
</dbReference>
<keyword evidence="1 2" id="KW-0472">Membrane</keyword>
<comment type="catalytic activity">
    <reaction evidence="1">
        <text>a 1,2-diacyl-sn-glycero-3-phospho-(1'-sn-glycero-3'-phosphate) + H2O = a 1,2-diacyl-sn-glycero-3-phospho-(1'-sn-glycerol) + phosphate</text>
        <dbReference type="Rhea" id="RHEA:33751"/>
        <dbReference type="ChEBI" id="CHEBI:15377"/>
        <dbReference type="ChEBI" id="CHEBI:43474"/>
        <dbReference type="ChEBI" id="CHEBI:60110"/>
        <dbReference type="ChEBI" id="CHEBI:64716"/>
        <dbReference type="EC" id="3.1.3.27"/>
    </reaction>
</comment>
<dbReference type="CDD" id="cd06971">
    <property type="entry name" value="PgpA"/>
    <property type="match status" value="1"/>
</dbReference>
<name>A0ABN1F061_9PROT</name>
<gene>
    <name evidence="4" type="ORF">GCM10008942_29790</name>
</gene>
<keyword evidence="1" id="KW-0460">Magnesium</keyword>
<comment type="caution">
    <text evidence="4">The sequence shown here is derived from an EMBL/GenBank/DDBJ whole genome shotgun (WGS) entry which is preliminary data.</text>
</comment>
<dbReference type="InterPro" id="IPR036681">
    <property type="entry name" value="PgpA-like_sf"/>
</dbReference>
<dbReference type="InterPro" id="IPR007686">
    <property type="entry name" value="YutG/PgpA"/>
</dbReference>
<keyword evidence="1" id="KW-0595">Phospholipid degradation</keyword>
<protein>
    <recommendedName>
        <fullName evidence="1">Phosphatidylglycerophosphatase A</fullName>
        <ecNumber evidence="1">3.1.3.27</ecNumber>
    </recommendedName>
    <alternativeName>
        <fullName evidence="1">Phosphatidylglycerolphosphate phosphatase A</fullName>
    </alternativeName>
</protein>
<accession>A0ABN1F061</accession>
<dbReference type="PANTHER" id="PTHR36305">
    <property type="entry name" value="PHOSPHATIDYLGLYCEROPHOSPHATASE A"/>
    <property type="match status" value="1"/>
</dbReference>
<evidence type="ECO:0000259" key="3">
    <source>
        <dbReference type="Pfam" id="PF04608"/>
    </source>
</evidence>
<keyword evidence="1" id="KW-0479">Metal-binding</keyword>
<comment type="cofactor">
    <cofactor evidence="1">
        <name>Mg(2+)</name>
        <dbReference type="ChEBI" id="CHEBI:18420"/>
    </cofactor>
</comment>
<feature type="domain" description="YutG/PgpA" evidence="3">
    <location>
        <begin position="7"/>
        <end position="153"/>
    </location>
</feature>
<dbReference type="InterPro" id="IPR026037">
    <property type="entry name" value="PgpA"/>
</dbReference>
<feature type="transmembrane region" description="Helical" evidence="2">
    <location>
        <begin position="99"/>
        <end position="118"/>
    </location>
</feature>
<dbReference type="EC" id="3.1.3.27" evidence="1"/>